<feature type="chain" id="PRO_5012223395" description="RxLR effector protein" evidence="1">
    <location>
        <begin position="19"/>
        <end position="219"/>
    </location>
</feature>
<dbReference type="OrthoDB" id="5811968at2759"/>
<organism evidence="2 3">
    <name type="scientific">Diploscapter pachys</name>
    <dbReference type="NCBI Taxonomy" id="2018661"/>
    <lineage>
        <taxon>Eukaryota</taxon>
        <taxon>Metazoa</taxon>
        <taxon>Ecdysozoa</taxon>
        <taxon>Nematoda</taxon>
        <taxon>Chromadorea</taxon>
        <taxon>Rhabditida</taxon>
        <taxon>Rhabditina</taxon>
        <taxon>Rhabditomorpha</taxon>
        <taxon>Rhabditoidea</taxon>
        <taxon>Rhabditidae</taxon>
        <taxon>Diploscapter</taxon>
    </lineage>
</organism>
<sequence>MHRITTLALLGVVGYVAAQQAFQAVSLAAVAKVIPHATNVNVFDLTTKLNANKDKVAAQKKIINNFYNNGKFGKPKPNQKVLSPYDDKDYSKKKLLALVDQRVALKTCWSKLMPVLKNKYGDEIATKHKELFSVLDIEFLNSIDSSINMYLLAAYYKEYTKNGEAKADDLLNKLIDVLDNQLSTTPALAWILYDLNWEKQYNAVSYLKIINLRVEVNSG</sequence>
<protein>
    <recommendedName>
        <fullName evidence="4">RxLR effector protein</fullName>
    </recommendedName>
</protein>
<keyword evidence="3" id="KW-1185">Reference proteome</keyword>
<accession>A0A2A2JVN1</accession>
<proteinExistence type="predicted"/>
<keyword evidence="1" id="KW-0732">Signal</keyword>
<evidence type="ECO:0008006" key="4">
    <source>
        <dbReference type="Google" id="ProtNLM"/>
    </source>
</evidence>
<dbReference type="Proteomes" id="UP000218231">
    <property type="component" value="Unassembled WGS sequence"/>
</dbReference>
<dbReference type="AlphaFoldDB" id="A0A2A2JVN1"/>
<dbReference type="EMBL" id="LIAE01010198">
    <property type="protein sequence ID" value="PAV65723.1"/>
    <property type="molecule type" value="Genomic_DNA"/>
</dbReference>
<comment type="caution">
    <text evidence="2">The sequence shown here is derived from an EMBL/GenBank/DDBJ whole genome shotgun (WGS) entry which is preliminary data.</text>
</comment>
<name>A0A2A2JVN1_9BILA</name>
<gene>
    <name evidence="2" type="ORF">WR25_19680</name>
</gene>
<evidence type="ECO:0000313" key="3">
    <source>
        <dbReference type="Proteomes" id="UP000218231"/>
    </source>
</evidence>
<evidence type="ECO:0000313" key="2">
    <source>
        <dbReference type="EMBL" id="PAV65723.1"/>
    </source>
</evidence>
<feature type="signal peptide" evidence="1">
    <location>
        <begin position="1"/>
        <end position="18"/>
    </location>
</feature>
<reference evidence="2 3" key="1">
    <citation type="journal article" date="2017" name="Curr. Biol.">
        <title>Genome architecture and evolution of a unichromosomal asexual nematode.</title>
        <authorList>
            <person name="Fradin H."/>
            <person name="Zegar C."/>
            <person name="Gutwein M."/>
            <person name="Lucas J."/>
            <person name="Kovtun M."/>
            <person name="Corcoran D."/>
            <person name="Baugh L.R."/>
            <person name="Kiontke K."/>
            <person name="Gunsalus K."/>
            <person name="Fitch D.H."/>
            <person name="Piano F."/>
        </authorList>
    </citation>
    <scope>NUCLEOTIDE SEQUENCE [LARGE SCALE GENOMIC DNA]</scope>
    <source>
        <strain evidence="2">PF1309</strain>
    </source>
</reference>
<evidence type="ECO:0000256" key="1">
    <source>
        <dbReference type="SAM" id="SignalP"/>
    </source>
</evidence>